<reference evidence="2 3" key="1">
    <citation type="journal article" date="2012" name="Stand. Genomic Sci.">
        <title>Complete genome sequence of Terriglobus saanensis type strain SP1PR4(T), an Acidobacteria from tundra soil.</title>
        <authorList>
            <person name="Rawat S.R."/>
            <person name="Mannisto M.K."/>
            <person name="Starovoytov V."/>
            <person name="Goodwin L."/>
            <person name="Nolan M."/>
            <person name="Hauser L."/>
            <person name="Land M."/>
            <person name="Davenport K.W."/>
            <person name="Woyke T."/>
            <person name="Haggblom M.M."/>
        </authorList>
    </citation>
    <scope>NUCLEOTIDE SEQUENCE</scope>
    <source>
        <strain evidence="3">ATCC BAA-1853 / DSM 23119 / SP1PR4</strain>
    </source>
</reference>
<dbReference type="HOGENOM" id="CLU_1271769_0_0_0"/>
<feature type="compositionally biased region" description="Polar residues" evidence="1">
    <location>
        <begin position="15"/>
        <end position="27"/>
    </location>
</feature>
<proteinExistence type="predicted"/>
<dbReference type="SUPFAM" id="SSF88659">
    <property type="entry name" value="Sigma3 and sigma4 domains of RNA polymerase sigma factors"/>
    <property type="match status" value="1"/>
</dbReference>
<accession>E8UYZ3</accession>
<protein>
    <submittedName>
        <fullName evidence="2">Uncharacterized protein</fullName>
    </submittedName>
</protein>
<evidence type="ECO:0000256" key="1">
    <source>
        <dbReference type="SAM" id="MobiDB-lite"/>
    </source>
</evidence>
<evidence type="ECO:0000313" key="2">
    <source>
        <dbReference type="EMBL" id="ADV80938.1"/>
    </source>
</evidence>
<sequence length="217" mass="24228">MPTVRGVPGGVPSAKTPQRASPSATQNDLRIWAGSRSRHGAVWVPERRCAMSTAVILPMVWATAQTQKPVQTEMPRKELVQATPEMAFYRKYTEGMLRRYMKLSMESGRVPSMLGREIFRGKVTNYRVNSFEDVVIFVTDVERAMAELDKTAQTLLKRIAIQEYTHGEVAGMLGMSVRSVIRRYNESADELTAIFLRKGLLIPLVESYAGKTCQGGA</sequence>
<dbReference type="eggNOG" id="ENOG5032XGM">
    <property type="taxonomic scope" value="Bacteria"/>
</dbReference>
<dbReference type="EMBL" id="CP002467">
    <property type="protein sequence ID" value="ADV80938.1"/>
    <property type="molecule type" value="Genomic_DNA"/>
</dbReference>
<dbReference type="AlphaFoldDB" id="E8UYZ3"/>
<dbReference type="InterPro" id="IPR013324">
    <property type="entry name" value="RNA_pol_sigma_r3/r4-like"/>
</dbReference>
<dbReference type="KEGG" id="tsa:AciPR4_0097"/>
<keyword evidence="3" id="KW-1185">Reference proteome</keyword>
<name>E8UYZ3_TERSS</name>
<dbReference type="Proteomes" id="UP000006844">
    <property type="component" value="Chromosome"/>
</dbReference>
<feature type="region of interest" description="Disordered" evidence="1">
    <location>
        <begin position="1"/>
        <end position="27"/>
    </location>
</feature>
<evidence type="ECO:0000313" key="3">
    <source>
        <dbReference type="Proteomes" id="UP000006844"/>
    </source>
</evidence>
<gene>
    <name evidence="2" type="ordered locus">AciPR4_0097</name>
</gene>
<organism evidence="2 3">
    <name type="scientific">Terriglobus saanensis (strain ATCC BAA-1853 / DSM 23119 / SP1PR4)</name>
    <dbReference type="NCBI Taxonomy" id="401053"/>
    <lineage>
        <taxon>Bacteria</taxon>
        <taxon>Pseudomonadati</taxon>
        <taxon>Acidobacteriota</taxon>
        <taxon>Terriglobia</taxon>
        <taxon>Terriglobales</taxon>
        <taxon>Acidobacteriaceae</taxon>
        <taxon>Terriglobus</taxon>
    </lineage>
</organism>